<organism evidence="1">
    <name type="scientific">Darwinula stevensoni</name>
    <dbReference type="NCBI Taxonomy" id="69355"/>
    <lineage>
        <taxon>Eukaryota</taxon>
        <taxon>Metazoa</taxon>
        <taxon>Ecdysozoa</taxon>
        <taxon>Arthropoda</taxon>
        <taxon>Crustacea</taxon>
        <taxon>Oligostraca</taxon>
        <taxon>Ostracoda</taxon>
        <taxon>Podocopa</taxon>
        <taxon>Podocopida</taxon>
        <taxon>Darwinulocopina</taxon>
        <taxon>Darwinuloidea</taxon>
        <taxon>Darwinulidae</taxon>
        <taxon>Darwinula</taxon>
    </lineage>
</organism>
<dbReference type="CDD" id="cd00882">
    <property type="entry name" value="Ras_like_GTPase"/>
    <property type="match status" value="1"/>
</dbReference>
<dbReference type="OrthoDB" id="2386367at2759"/>
<dbReference type="InterPro" id="IPR027417">
    <property type="entry name" value="P-loop_NTPase"/>
</dbReference>
<proteinExistence type="predicted"/>
<reference evidence="1" key="1">
    <citation type="submission" date="2020-11" db="EMBL/GenBank/DDBJ databases">
        <authorList>
            <person name="Tran Van P."/>
        </authorList>
    </citation>
    <scope>NUCLEOTIDE SEQUENCE</scope>
</reference>
<evidence type="ECO:0000313" key="2">
    <source>
        <dbReference type="Proteomes" id="UP000677054"/>
    </source>
</evidence>
<accession>A0A7R9A6I8</accession>
<dbReference type="PANTHER" id="PTHR32046:SF14">
    <property type="match status" value="1"/>
</dbReference>
<name>A0A7R9A6I8_9CRUS</name>
<sequence>MRHVVTDKVYGRKPRTINDLKRFTTDAFFRKWMQTKIFMTKGKSTLINAMANWVYGVKWEDDFRFNLILDEQGEEKTGKNLAYSQTKWTTAYVLHKQIGFSLPYTLTVIDTPGFGDTEDIKADEELKNQFRDFFSNSGDIGVDQLDGICFVVQASLRRLTPTQTYIFDSILSVFGNDVEDNIYILITYADAIEPPVLEAIQKADIPYKTYFKFNNSALFSDKRFEFYEMECDKMFWEKTEKSFKMFFKKFQDAKPVSLTLTKEVLNERKRLETALQGIQPQITADTRAKAKLAEILKRDFDQFEEYMKEFEQ</sequence>
<dbReference type="AlphaFoldDB" id="A0A7R9A6I8"/>
<gene>
    <name evidence="1" type="ORF">DSTB1V02_LOCUS5446</name>
</gene>
<dbReference type="SUPFAM" id="SSF52540">
    <property type="entry name" value="P-loop containing nucleoside triphosphate hydrolases"/>
    <property type="match status" value="1"/>
</dbReference>
<evidence type="ECO:0008006" key="3">
    <source>
        <dbReference type="Google" id="ProtNLM"/>
    </source>
</evidence>
<dbReference type="EMBL" id="CAJPEV010000890">
    <property type="protein sequence ID" value="CAG0889326.1"/>
    <property type="molecule type" value="Genomic_DNA"/>
</dbReference>
<keyword evidence="2" id="KW-1185">Reference proteome</keyword>
<dbReference type="EMBL" id="LR900407">
    <property type="protein sequence ID" value="CAD7245574.1"/>
    <property type="molecule type" value="Genomic_DNA"/>
</dbReference>
<dbReference type="Gene3D" id="3.40.50.300">
    <property type="entry name" value="P-loop containing nucleotide triphosphate hydrolases"/>
    <property type="match status" value="1"/>
</dbReference>
<evidence type="ECO:0000313" key="1">
    <source>
        <dbReference type="EMBL" id="CAD7245574.1"/>
    </source>
</evidence>
<protein>
    <recommendedName>
        <fullName evidence="3">AIG1-type G domain-containing protein</fullName>
    </recommendedName>
</protein>
<dbReference type="PANTHER" id="PTHR32046">
    <property type="entry name" value="G DOMAIN-CONTAINING PROTEIN"/>
    <property type="match status" value="1"/>
</dbReference>
<dbReference type="Proteomes" id="UP000677054">
    <property type="component" value="Unassembled WGS sequence"/>
</dbReference>